<dbReference type="SUPFAM" id="SSF52980">
    <property type="entry name" value="Restriction endonuclease-like"/>
    <property type="match status" value="1"/>
</dbReference>
<feature type="non-terminal residue" evidence="2">
    <location>
        <position position="280"/>
    </location>
</feature>
<dbReference type="InterPro" id="IPR051703">
    <property type="entry name" value="NF-kappa-B_Signaling_Reg"/>
</dbReference>
<dbReference type="GO" id="GO:0006281">
    <property type="term" value="P:DNA repair"/>
    <property type="evidence" value="ECO:0007669"/>
    <property type="project" value="UniProtKB-ARBA"/>
</dbReference>
<name>A0A6S7JHX5_PARCT</name>
<evidence type="ECO:0000259" key="1">
    <source>
        <dbReference type="Pfam" id="PF09588"/>
    </source>
</evidence>
<accession>A0A6S7JHX5</accession>
<dbReference type="InterPro" id="IPR019080">
    <property type="entry name" value="YqaJ_viral_recombinase"/>
</dbReference>
<dbReference type="EMBL" id="CACRXK020016747">
    <property type="protein sequence ID" value="CAB4030271.1"/>
    <property type="molecule type" value="Genomic_DNA"/>
</dbReference>
<dbReference type="PANTHER" id="PTHR46609">
    <property type="entry name" value="EXONUCLEASE, PHAGE-TYPE/RECB, C-TERMINAL DOMAIN-CONTAINING PROTEIN"/>
    <property type="match status" value="1"/>
</dbReference>
<dbReference type="Pfam" id="PF09588">
    <property type="entry name" value="YqaJ"/>
    <property type="match status" value="1"/>
</dbReference>
<comment type="caution">
    <text evidence="2">The sequence shown here is derived from an EMBL/GenBank/DDBJ whole genome shotgun (WGS) entry which is preliminary data.</text>
</comment>
<dbReference type="InterPro" id="IPR011335">
    <property type="entry name" value="Restrct_endonuc-II-like"/>
</dbReference>
<gene>
    <name evidence="2" type="ORF">PACLA_8A005307</name>
</gene>
<proteinExistence type="predicted"/>
<dbReference type="AlphaFoldDB" id="A0A6S7JHX5"/>
<evidence type="ECO:0000313" key="3">
    <source>
        <dbReference type="Proteomes" id="UP001152795"/>
    </source>
</evidence>
<sequence>NESGCLLLDDIPGSNLDLSRLTSYRVDQLKFWLSCRGDSLKNLHTKAACVQRINNYVRNGQQDNLVDPTANQIYVQGKELQQEKAQNTNTVTNSNLCLKGNYWKSTNLEWSKPLLDLPTLTIKEIEQFFEESGKTGKPQKRADNLLYENFLDSRGMDKHAEKFVNSDVLKVPEILQKKFDHGKIYEPVALEKYRVCMREEMDPSTEVYPCGLVLNRNNCWLGSSPDGKVVSGDMFGIAECKCPEQYKHSDVFDVACSNESSNFTLHVENSKLQLRKTHPT</sequence>
<dbReference type="Gene3D" id="3.90.320.10">
    <property type="match status" value="1"/>
</dbReference>
<reference evidence="2" key="1">
    <citation type="submission" date="2020-04" db="EMBL/GenBank/DDBJ databases">
        <authorList>
            <person name="Alioto T."/>
            <person name="Alioto T."/>
            <person name="Gomez Garrido J."/>
        </authorList>
    </citation>
    <scope>NUCLEOTIDE SEQUENCE</scope>
    <source>
        <strain evidence="2">A484AB</strain>
    </source>
</reference>
<dbReference type="Proteomes" id="UP001152795">
    <property type="component" value="Unassembled WGS sequence"/>
</dbReference>
<protein>
    <recommendedName>
        <fullName evidence="1">YqaJ viral recombinase domain-containing protein</fullName>
    </recommendedName>
</protein>
<keyword evidence="3" id="KW-1185">Reference proteome</keyword>
<feature type="domain" description="YqaJ viral recombinase" evidence="1">
    <location>
        <begin position="170"/>
        <end position="248"/>
    </location>
</feature>
<dbReference type="InterPro" id="IPR011604">
    <property type="entry name" value="PDDEXK-like_dom_sf"/>
</dbReference>
<evidence type="ECO:0000313" key="2">
    <source>
        <dbReference type="EMBL" id="CAB4030271.1"/>
    </source>
</evidence>
<organism evidence="2 3">
    <name type="scientific">Paramuricea clavata</name>
    <name type="common">Red gorgonian</name>
    <name type="synonym">Violescent sea-whip</name>
    <dbReference type="NCBI Taxonomy" id="317549"/>
    <lineage>
        <taxon>Eukaryota</taxon>
        <taxon>Metazoa</taxon>
        <taxon>Cnidaria</taxon>
        <taxon>Anthozoa</taxon>
        <taxon>Octocorallia</taxon>
        <taxon>Malacalcyonacea</taxon>
        <taxon>Plexauridae</taxon>
        <taxon>Paramuricea</taxon>
    </lineage>
</organism>
<dbReference type="PANTHER" id="PTHR46609:SF8">
    <property type="entry name" value="YQAJ VIRAL RECOMBINASE DOMAIN-CONTAINING PROTEIN"/>
    <property type="match status" value="1"/>
</dbReference>
<dbReference type="OrthoDB" id="5979335at2759"/>